<dbReference type="Proteomes" id="UP000688137">
    <property type="component" value="Unassembled WGS sequence"/>
</dbReference>
<accession>A0A8S1K490</accession>
<evidence type="ECO:0000313" key="4">
    <source>
        <dbReference type="Proteomes" id="UP000688137"/>
    </source>
</evidence>
<organism evidence="3 4">
    <name type="scientific">Paramecium primaurelia</name>
    <dbReference type="NCBI Taxonomy" id="5886"/>
    <lineage>
        <taxon>Eukaryota</taxon>
        <taxon>Sar</taxon>
        <taxon>Alveolata</taxon>
        <taxon>Ciliophora</taxon>
        <taxon>Intramacronucleata</taxon>
        <taxon>Oligohymenophorea</taxon>
        <taxon>Peniculida</taxon>
        <taxon>Parameciidae</taxon>
        <taxon>Paramecium</taxon>
    </lineage>
</organism>
<feature type="coiled-coil region" evidence="1">
    <location>
        <begin position="157"/>
        <end position="195"/>
    </location>
</feature>
<evidence type="ECO:0000256" key="2">
    <source>
        <dbReference type="SAM" id="MobiDB-lite"/>
    </source>
</evidence>
<reference evidence="3" key="1">
    <citation type="submission" date="2021-01" db="EMBL/GenBank/DDBJ databases">
        <authorList>
            <consortium name="Genoscope - CEA"/>
            <person name="William W."/>
        </authorList>
    </citation>
    <scope>NUCLEOTIDE SEQUENCE</scope>
</reference>
<feature type="coiled-coil region" evidence="1">
    <location>
        <begin position="283"/>
        <end position="338"/>
    </location>
</feature>
<protein>
    <submittedName>
        <fullName evidence="3">Uncharacterized protein</fullName>
    </submittedName>
</protein>
<sequence>MKSVIELLNKCNFPKRQIHNFGQIQDGILFAQLEDEFFKTDLKQYLWNLIITRLQRIRRNHNLQIKEFTQEIANSDCNDELAKFIKYFLETIFYVKKEDAIYYMKQCSDNQQEEIVQFMQSDLLESNSLQDLGQSEFQTTNTIISLEENLYSKDNIIIQQTKQIEQLKSDYQNMLQEMQTKIYDQQEIIDKLKAQADFFLEKVICDDFEEAWFKFQEFTQDQEKNKKQIEDLSNLVQNQQNEILNKRRKNQKLKSQLSSNQPTERALDYENSDQKDSSEIRTIELLKKEIQVQKEENLKLLSKHTQYEQEISKFRKKLYEQEQETTQYKKKMEKYKIELDDCLNSNQQDKRYYIENFRPQGLLSSNNSQIVDIEQRIGLSPQLNCFDFNQSLSKFEHPVSFNNQSFKNPDEKNLTKLQLQITEKNNKIANLEKQINLIQHGSHSRGSSLTKLSQIQQERHVEQSNLMENFRYFLQHSQQKDKEVKQIKEQQNENFLKICKQLIYQNEQIQKMNSLIFDFQNEEQIKENSQNQNEDTQNIHQYYQQALNDKDKLLQLITTIFYENVKI</sequence>
<feature type="region of interest" description="Disordered" evidence="2">
    <location>
        <begin position="247"/>
        <end position="273"/>
    </location>
</feature>
<proteinExistence type="predicted"/>
<evidence type="ECO:0000313" key="3">
    <source>
        <dbReference type="EMBL" id="CAD8045148.1"/>
    </source>
</evidence>
<keyword evidence="4" id="KW-1185">Reference proteome</keyword>
<dbReference type="EMBL" id="CAJJDM010000006">
    <property type="protein sequence ID" value="CAD8045148.1"/>
    <property type="molecule type" value="Genomic_DNA"/>
</dbReference>
<evidence type="ECO:0000256" key="1">
    <source>
        <dbReference type="SAM" id="Coils"/>
    </source>
</evidence>
<comment type="caution">
    <text evidence="3">The sequence shown here is derived from an EMBL/GenBank/DDBJ whole genome shotgun (WGS) entry which is preliminary data.</text>
</comment>
<keyword evidence="1" id="KW-0175">Coiled coil</keyword>
<feature type="compositionally biased region" description="Polar residues" evidence="2">
    <location>
        <begin position="253"/>
        <end position="263"/>
    </location>
</feature>
<feature type="coiled-coil region" evidence="1">
    <location>
        <begin position="414"/>
        <end position="441"/>
    </location>
</feature>
<dbReference type="AlphaFoldDB" id="A0A8S1K490"/>
<dbReference type="OMA" id="RIRRNHN"/>
<gene>
    <name evidence="3" type="ORF">PPRIM_AZ9-3.1.T0090174</name>
</gene>
<name>A0A8S1K490_PARPR</name>